<sequence length="38" mass="4483">MLGLGYSNTISIIYYYLLKFNINYGYYKGIDIYGTVFK</sequence>
<proteinExistence type="predicted"/>
<dbReference type="EMBL" id="CP001581">
    <property type="protein sequence ID" value="ACO84399.1"/>
    <property type="molecule type" value="Genomic_DNA"/>
</dbReference>
<dbReference type="Proteomes" id="UP000001374">
    <property type="component" value="Chromosome"/>
</dbReference>
<dbReference type="KEGG" id="cby:CLM_1548"/>
<gene>
    <name evidence="1" type="ordered locus">CLM_1548</name>
</gene>
<protein>
    <submittedName>
        <fullName evidence="1">Uncharacterized protein</fullName>
    </submittedName>
</protein>
<evidence type="ECO:0000313" key="2">
    <source>
        <dbReference type="Proteomes" id="UP000001374"/>
    </source>
</evidence>
<accession>C1FLM5</accession>
<name>C1FLM5_CLOBJ</name>
<dbReference type="HOGENOM" id="CLU_3326390_0_0_9"/>
<dbReference type="AlphaFoldDB" id="C1FLM5"/>
<organism evidence="1 2">
    <name type="scientific">Clostridium botulinum (strain Kyoto / Type A2)</name>
    <dbReference type="NCBI Taxonomy" id="536232"/>
    <lineage>
        <taxon>Bacteria</taxon>
        <taxon>Bacillati</taxon>
        <taxon>Bacillota</taxon>
        <taxon>Clostridia</taxon>
        <taxon>Eubacteriales</taxon>
        <taxon>Clostridiaceae</taxon>
        <taxon>Clostridium</taxon>
    </lineage>
</organism>
<evidence type="ECO:0000313" key="1">
    <source>
        <dbReference type="EMBL" id="ACO84399.1"/>
    </source>
</evidence>
<reference evidence="1 2" key="1">
    <citation type="submission" date="2008-10" db="EMBL/GenBank/DDBJ databases">
        <title>Genome sequence of Clostridium botulinum A2 Kyoto.</title>
        <authorList>
            <person name="Shrivastava S."/>
            <person name="Brinkac L.M."/>
            <person name="Brown J.L."/>
            <person name="Bruce D."/>
            <person name="Detter C.C."/>
            <person name="Johnson E.A."/>
            <person name="Munk C.A."/>
            <person name="Smith L.A."/>
            <person name="Smith T.J."/>
            <person name="Sutton G."/>
            <person name="Brettin T.S."/>
        </authorList>
    </citation>
    <scope>NUCLEOTIDE SEQUENCE [LARGE SCALE GENOMIC DNA]</scope>
    <source>
        <strain evidence="2">Kyoto / Type A2</strain>
    </source>
</reference>